<dbReference type="SUPFAM" id="SSF53850">
    <property type="entry name" value="Periplasmic binding protein-like II"/>
    <property type="match status" value="1"/>
</dbReference>
<comment type="subcellular location">
    <subcellularLocation>
        <location evidence="1">Membrane</location>
        <topology evidence="1">Lipid-anchor</topology>
    </subcellularLocation>
</comment>
<keyword evidence="3 7" id="KW-0732">Signal</keyword>
<evidence type="ECO:0000256" key="3">
    <source>
        <dbReference type="ARBA" id="ARBA00022729"/>
    </source>
</evidence>
<organism evidence="8 9">
    <name type="scientific">Jiangella mangrovi</name>
    <dbReference type="NCBI Taxonomy" id="1524084"/>
    <lineage>
        <taxon>Bacteria</taxon>
        <taxon>Bacillati</taxon>
        <taxon>Actinomycetota</taxon>
        <taxon>Actinomycetes</taxon>
        <taxon>Jiangellales</taxon>
        <taxon>Jiangellaceae</taxon>
        <taxon>Jiangella</taxon>
    </lineage>
</organism>
<keyword evidence="5" id="KW-0564">Palmitate</keyword>
<dbReference type="PROSITE" id="PS51257">
    <property type="entry name" value="PROKAR_LIPOPROTEIN"/>
    <property type="match status" value="1"/>
</dbReference>
<name>A0A7W9GUV0_9ACTN</name>
<evidence type="ECO:0000256" key="5">
    <source>
        <dbReference type="ARBA" id="ARBA00023139"/>
    </source>
</evidence>
<evidence type="ECO:0000256" key="1">
    <source>
        <dbReference type="ARBA" id="ARBA00004635"/>
    </source>
</evidence>
<accession>A0A7W9GUV0</accession>
<evidence type="ECO:0000256" key="6">
    <source>
        <dbReference type="ARBA" id="ARBA00023288"/>
    </source>
</evidence>
<dbReference type="GO" id="GO:0016020">
    <property type="term" value="C:membrane"/>
    <property type="evidence" value="ECO:0007669"/>
    <property type="project" value="UniProtKB-SubCell"/>
</dbReference>
<evidence type="ECO:0000256" key="2">
    <source>
        <dbReference type="ARBA" id="ARBA00008973"/>
    </source>
</evidence>
<dbReference type="AlphaFoldDB" id="A0A7W9GUV0"/>
<evidence type="ECO:0000256" key="7">
    <source>
        <dbReference type="SAM" id="SignalP"/>
    </source>
</evidence>
<gene>
    <name evidence="8" type="ORF">HD601_004701</name>
</gene>
<dbReference type="InterPro" id="IPR004872">
    <property type="entry name" value="Lipoprotein_NlpA"/>
</dbReference>
<dbReference type="PANTHER" id="PTHR30429:SF3">
    <property type="entry name" value="LIPOPROTEIN"/>
    <property type="match status" value="1"/>
</dbReference>
<dbReference type="Proteomes" id="UP000542813">
    <property type="component" value="Unassembled WGS sequence"/>
</dbReference>
<dbReference type="Pfam" id="PF03180">
    <property type="entry name" value="Lipoprotein_9"/>
    <property type="match status" value="1"/>
</dbReference>
<protein>
    <submittedName>
        <fullName evidence="8">D-methionine transport system substrate-binding protein</fullName>
    </submittedName>
</protein>
<dbReference type="EMBL" id="JACHMM010000001">
    <property type="protein sequence ID" value="MBB5790126.1"/>
    <property type="molecule type" value="Genomic_DNA"/>
</dbReference>
<comment type="caution">
    <text evidence="8">The sequence shown here is derived from an EMBL/GenBank/DDBJ whole genome shotgun (WGS) entry which is preliminary data.</text>
</comment>
<dbReference type="Gene3D" id="3.40.190.10">
    <property type="entry name" value="Periplasmic binding protein-like II"/>
    <property type="match status" value="2"/>
</dbReference>
<dbReference type="PANTHER" id="PTHR30429">
    <property type="entry name" value="D-METHIONINE-BINDING LIPOPROTEIN METQ"/>
    <property type="match status" value="1"/>
</dbReference>
<comment type="similarity">
    <text evidence="2">Belongs to the NlpA lipoprotein family.</text>
</comment>
<keyword evidence="6" id="KW-0449">Lipoprotein</keyword>
<dbReference type="RefSeq" id="WP_184825957.1">
    <property type="nucleotide sequence ID" value="NZ_JACHMM010000001.1"/>
</dbReference>
<feature type="chain" id="PRO_5038765951" evidence="7">
    <location>
        <begin position="21"/>
        <end position="295"/>
    </location>
</feature>
<keyword evidence="4" id="KW-0472">Membrane</keyword>
<proteinExistence type="inferred from homology"/>
<keyword evidence="9" id="KW-1185">Reference proteome</keyword>
<feature type="signal peptide" evidence="7">
    <location>
        <begin position="1"/>
        <end position="20"/>
    </location>
</feature>
<reference evidence="8 9" key="1">
    <citation type="submission" date="2020-08" db="EMBL/GenBank/DDBJ databases">
        <title>Sequencing the genomes of 1000 actinobacteria strains.</title>
        <authorList>
            <person name="Klenk H.-P."/>
        </authorList>
    </citation>
    <scope>NUCLEOTIDE SEQUENCE [LARGE SCALE GENOMIC DNA]</scope>
    <source>
        <strain evidence="8 9">DSM 102122</strain>
    </source>
</reference>
<evidence type="ECO:0000256" key="4">
    <source>
        <dbReference type="ARBA" id="ARBA00023136"/>
    </source>
</evidence>
<evidence type="ECO:0000313" key="8">
    <source>
        <dbReference type="EMBL" id="MBB5790126.1"/>
    </source>
</evidence>
<sequence length="295" mass="30947">MNRRLTLTLATTAAAATLLAACGGGDTETASGESGDPIRIGVVGASEDYWSAFTELADEEGIDVELVNFTDYTQPNPALSQGQLDLNQFQHLQYLAAYNVSNDDDLTPIGATAIYPLGLYSQKHQSIEDIPDGGQVAIPNDETNQARALLVLQDAGLITLEGGGSSTSLPSDVVEAESKVTVTPVAAEQTAAALSSVDASVINNDFVADAGLEPKDALYQDQADSPGARPYINVWVARSDDVDNDTFQRLVELYHSPEVEDASSQASGGTAVFTDNPAGELSDILDGIQTDLAAH</sequence>
<evidence type="ECO:0000313" key="9">
    <source>
        <dbReference type="Proteomes" id="UP000542813"/>
    </source>
</evidence>